<reference evidence="2 3" key="1">
    <citation type="journal article" date="2013" name="Curr. Biol.">
        <title>The Genome of the Foraminiferan Reticulomyxa filosa.</title>
        <authorList>
            <person name="Glockner G."/>
            <person name="Hulsmann N."/>
            <person name="Schleicher M."/>
            <person name="Noegel A.A."/>
            <person name="Eichinger L."/>
            <person name="Gallinger C."/>
            <person name="Pawlowski J."/>
            <person name="Sierra R."/>
            <person name="Euteneuer U."/>
            <person name="Pillet L."/>
            <person name="Moustafa A."/>
            <person name="Platzer M."/>
            <person name="Groth M."/>
            <person name="Szafranski K."/>
            <person name="Schliwa M."/>
        </authorList>
    </citation>
    <scope>NUCLEOTIDE SEQUENCE [LARGE SCALE GENOMIC DNA]</scope>
</reference>
<accession>X6M5M3</accession>
<feature type="compositionally biased region" description="Acidic residues" evidence="1">
    <location>
        <begin position="1"/>
        <end position="21"/>
    </location>
</feature>
<comment type="caution">
    <text evidence="2">The sequence shown here is derived from an EMBL/GenBank/DDBJ whole genome shotgun (WGS) entry which is preliminary data.</text>
</comment>
<dbReference type="AlphaFoldDB" id="X6M5M3"/>
<evidence type="ECO:0000313" key="3">
    <source>
        <dbReference type="Proteomes" id="UP000023152"/>
    </source>
</evidence>
<evidence type="ECO:0000313" key="2">
    <source>
        <dbReference type="EMBL" id="ETO08906.1"/>
    </source>
</evidence>
<feature type="region of interest" description="Disordered" evidence="1">
    <location>
        <begin position="1"/>
        <end position="40"/>
    </location>
</feature>
<protein>
    <submittedName>
        <fullName evidence="2">Uncharacterized protein</fullName>
    </submittedName>
</protein>
<evidence type="ECO:0000256" key="1">
    <source>
        <dbReference type="SAM" id="MobiDB-lite"/>
    </source>
</evidence>
<proteinExistence type="predicted"/>
<dbReference type="Proteomes" id="UP000023152">
    <property type="component" value="Unassembled WGS sequence"/>
</dbReference>
<dbReference type="EMBL" id="ASPP01024567">
    <property type="protein sequence ID" value="ETO08906.1"/>
    <property type="molecule type" value="Genomic_DNA"/>
</dbReference>
<feature type="non-terminal residue" evidence="2">
    <location>
        <position position="1"/>
    </location>
</feature>
<organism evidence="2 3">
    <name type="scientific">Reticulomyxa filosa</name>
    <dbReference type="NCBI Taxonomy" id="46433"/>
    <lineage>
        <taxon>Eukaryota</taxon>
        <taxon>Sar</taxon>
        <taxon>Rhizaria</taxon>
        <taxon>Retaria</taxon>
        <taxon>Foraminifera</taxon>
        <taxon>Monothalamids</taxon>
        <taxon>Reticulomyxidae</taxon>
        <taxon>Reticulomyxa</taxon>
    </lineage>
</organism>
<name>X6M5M3_RETFI</name>
<keyword evidence="3" id="KW-1185">Reference proteome</keyword>
<sequence>NQNTNGEEEEEEEEVDEEEEVVMAPMGTRNKMKRRTQANETAVPVEEVLRNENKETWEDIRLMDEHQKKQEFVQQQQQQHFIQPTGTAALFITLFLALDWNQTIPGSYCFLFKILQYSYTYTYNNWQLKREIRISNDWFLWQLKDCVRKELDINTGEVILGMYRRCNNRNSDFTFHVFPNKHCKLRHYHIHDNDTVRVRIEPSKGNMLGFKRLSGAGKHKRDTSSSQVKVPWATTLSSTHTHAIDTTANATSMITTTTTAGNSIDTSTITITQSKRKESVKNNLLKEKHVSRSVAGSNSDDGFVFLHESDENSNEN</sequence>
<gene>
    <name evidence="2" type="ORF">RFI_28478</name>
</gene>
<feature type="region of interest" description="Disordered" evidence="1">
    <location>
        <begin position="289"/>
        <end position="316"/>
    </location>
</feature>